<dbReference type="EnsemblMetazoa" id="CapteT98448">
    <property type="protein sequence ID" value="CapteP98448"/>
    <property type="gene ID" value="CapteG98448"/>
</dbReference>
<dbReference type="InterPro" id="IPR011051">
    <property type="entry name" value="RmlC_Cupin_sf"/>
</dbReference>
<evidence type="ECO:0000313" key="3">
    <source>
        <dbReference type="EnsemblMetazoa" id="CapteP98448"/>
    </source>
</evidence>
<dbReference type="OrthoDB" id="1161823at2759"/>
<dbReference type="Pfam" id="PF07883">
    <property type="entry name" value="Cupin_2"/>
    <property type="match status" value="1"/>
</dbReference>
<dbReference type="EMBL" id="AMQN01000741">
    <property type="status" value="NOT_ANNOTATED_CDS"/>
    <property type="molecule type" value="Genomic_DNA"/>
</dbReference>
<name>R7V5I6_CAPTE</name>
<dbReference type="PANTHER" id="PTHR40112:SF1">
    <property type="entry name" value="H2HPP ISOMERASE"/>
    <property type="match status" value="1"/>
</dbReference>
<evidence type="ECO:0000313" key="2">
    <source>
        <dbReference type="EMBL" id="ELU13707.1"/>
    </source>
</evidence>
<accession>R7V5I6</accession>
<dbReference type="HOGENOM" id="CLU_134269_4_0_1"/>
<organism evidence="2">
    <name type="scientific">Capitella teleta</name>
    <name type="common">Polychaete worm</name>
    <dbReference type="NCBI Taxonomy" id="283909"/>
    <lineage>
        <taxon>Eukaryota</taxon>
        <taxon>Metazoa</taxon>
        <taxon>Spiralia</taxon>
        <taxon>Lophotrochozoa</taxon>
        <taxon>Annelida</taxon>
        <taxon>Polychaeta</taxon>
        <taxon>Sedentaria</taxon>
        <taxon>Scolecida</taxon>
        <taxon>Capitellidae</taxon>
        <taxon>Capitella</taxon>
    </lineage>
</organism>
<reference evidence="4" key="1">
    <citation type="submission" date="2012-12" db="EMBL/GenBank/DDBJ databases">
        <authorList>
            <person name="Hellsten U."/>
            <person name="Grimwood J."/>
            <person name="Chapman J.A."/>
            <person name="Shapiro H."/>
            <person name="Aerts A."/>
            <person name="Otillar R.P."/>
            <person name="Terry A.Y."/>
            <person name="Boore J.L."/>
            <person name="Simakov O."/>
            <person name="Marletaz F."/>
            <person name="Cho S.-J."/>
            <person name="Edsinger-Gonzales E."/>
            <person name="Havlak P."/>
            <person name="Kuo D.-H."/>
            <person name="Larsson T."/>
            <person name="Lv J."/>
            <person name="Arendt D."/>
            <person name="Savage R."/>
            <person name="Osoegawa K."/>
            <person name="de Jong P."/>
            <person name="Lindberg D.R."/>
            <person name="Seaver E.C."/>
            <person name="Weisblat D.A."/>
            <person name="Putnam N.H."/>
            <person name="Grigoriev I.V."/>
            <person name="Rokhsar D.S."/>
        </authorList>
    </citation>
    <scope>NUCLEOTIDE SEQUENCE</scope>
    <source>
        <strain evidence="4">I ESC-2004</strain>
    </source>
</reference>
<dbReference type="EMBL" id="KB295062">
    <property type="protein sequence ID" value="ELU13707.1"/>
    <property type="molecule type" value="Genomic_DNA"/>
</dbReference>
<dbReference type="Gene3D" id="2.60.120.10">
    <property type="entry name" value="Jelly Rolls"/>
    <property type="match status" value="1"/>
</dbReference>
<keyword evidence="4" id="KW-1185">Reference proteome</keyword>
<gene>
    <name evidence="2" type="ORF">CAPTEDRAFT_98448</name>
</gene>
<dbReference type="OMA" id="FPDHTHA"/>
<dbReference type="SUPFAM" id="SSF51182">
    <property type="entry name" value="RmlC-like cupins"/>
    <property type="match status" value="1"/>
</dbReference>
<feature type="domain" description="Cupin type-2" evidence="1">
    <location>
        <begin position="36"/>
        <end position="101"/>
    </location>
</feature>
<reference evidence="2 4" key="2">
    <citation type="journal article" date="2013" name="Nature">
        <title>Insights into bilaterian evolution from three spiralian genomes.</title>
        <authorList>
            <person name="Simakov O."/>
            <person name="Marletaz F."/>
            <person name="Cho S.J."/>
            <person name="Edsinger-Gonzales E."/>
            <person name="Havlak P."/>
            <person name="Hellsten U."/>
            <person name="Kuo D.H."/>
            <person name="Larsson T."/>
            <person name="Lv J."/>
            <person name="Arendt D."/>
            <person name="Savage R."/>
            <person name="Osoegawa K."/>
            <person name="de Jong P."/>
            <person name="Grimwood J."/>
            <person name="Chapman J.A."/>
            <person name="Shapiro H."/>
            <person name="Aerts A."/>
            <person name="Otillar R.P."/>
            <person name="Terry A.Y."/>
            <person name="Boore J.L."/>
            <person name="Grigoriev I.V."/>
            <person name="Lindberg D.R."/>
            <person name="Seaver E.C."/>
            <person name="Weisblat D.A."/>
            <person name="Putnam N.H."/>
            <person name="Rokhsar D.S."/>
        </authorList>
    </citation>
    <scope>NUCLEOTIDE SEQUENCE</scope>
    <source>
        <strain evidence="2 4">I ESC-2004</strain>
    </source>
</reference>
<dbReference type="Proteomes" id="UP000014760">
    <property type="component" value="Unassembled WGS sequence"/>
</dbReference>
<dbReference type="InterPro" id="IPR052535">
    <property type="entry name" value="Bacilysin_H2HPP_isomerase"/>
</dbReference>
<evidence type="ECO:0000313" key="4">
    <source>
        <dbReference type="Proteomes" id="UP000014760"/>
    </source>
</evidence>
<dbReference type="InterPro" id="IPR014710">
    <property type="entry name" value="RmlC-like_jellyroll"/>
</dbReference>
<reference evidence="3" key="3">
    <citation type="submission" date="2015-06" db="UniProtKB">
        <authorList>
            <consortium name="EnsemblMetazoa"/>
        </authorList>
    </citation>
    <scope>IDENTIFICATION</scope>
</reference>
<dbReference type="InterPro" id="IPR013096">
    <property type="entry name" value="Cupin_2"/>
</dbReference>
<proteinExistence type="predicted"/>
<sequence>MPEFIIEHWNETADGPLSELNLKRKLERQGYACVRYVFSPGTDFPDHSHDYCKKDAIATGKFLFRMLGKEVVLLPGDMIEVPKGMIHNAAVVGNEDVVFFDSTKTAS</sequence>
<dbReference type="PANTHER" id="PTHR40112">
    <property type="entry name" value="H2HPP ISOMERASE"/>
    <property type="match status" value="1"/>
</dbReference>
<protein>
    <recommendedName>
        <fullName evidence="1">Cupin type-2 domain-containing protein</fullName>
    </recommendedName>
</protein>
<dbReference type="AlphaFoldDB" id="R7V5I6"/>
<evidence type="ECO:0000259" key="1">
    <source>
        <dbReference type="Pfam" id="PF07883"/>
    </source>
</evidence>